<dbReference type="GO" id="GO:0005737">
    <property type="term" value="C:cytoplasm"/>
    <property type="evidence" value="ECO:0007669"/>
    <property type="project" value="UniProtKB-SubCell"/>
</dbReference>
<comment type="subcellular location">
    <subcellularLocation>
        <location evidence="1">Cell projection</location>
        <location evidence="1">Cilium</location>
    </subcellularLocation>
    <subcellularLocation>
        <location evidence="2">Cytoplasm</location>
    </subcellularLocation>
</comment>
<evidence type="ECO:0000313" key="8">
    <source>
        <dbReference type="EMBL" id="CAF1388968.1"/>
    </source>
</evidence>
<dbReference type="InterPro" id="IPR056343">
    <property type="entry name" value="CFAP47_dom"/>
</dbReference>
<dbReference type="Pfam" id="PF24529">
    <property type="entry name" value="CFAP47"/>
    <property type="match status" value="1"/>
</dbReference>
<dbReference type="GO" id="GO:0005929">
    <property type="term" value="C:cilium"/>
    <property type="evidence" value="ECO:0007669"/>
    <property type="project" value="UniProtKB-SubCell"/>
</dbReference>
<accession>A0A815KBP8</accession>
<feature type="region of interest" description="Disordered" evidence="6">
    <location>
        <begin position="1144"/>
        <end position="1166"/>
    </location>
</feature>
<dbReference type="Gene3D" id="2.60.40.10">
    <property type="entry name" value="Immunoglobulins"/>
    <property type="match status" value="6"/>
</dbReference>
<feature type="compositionally biased region" description="Low complexity" evidence="6">
    <location>
        <begin position="1466"/>
        <end position="1482"/>
    </location>
</feature>
<dbReference type="PROSITE" id="PS50021">
    <property type="entry name" value="CH"/>
    <property type="match status" value="1"/>
</dbReference>
<feature type="region of interest" description="Disordered" evidence="6">
    <location>
        <begin position="1448"/>
        <end position="1521"/>
    </location>
</feature>
<evidence type="ECO:0000256" key="1">
    <source>
        <dbReference type="ARBA" id="ARBA00004138"/>
    </source>
</evidence>
<keyword evidence="4" id="KW-0969">Cilium</keyword>
<dbReference type="InterPro" id="IPR001715">
    <property type="entry name" value="CH_dom"/>
</dbReference>
<protein>
    <recommendedName>
        <fullName evidence="7">Calponin-homology (CH) domain-containing protein</fullName>
    </recommendedName>
</protein>
<evidence type="ECO:0000256" key="4">
    <source>
        <dbReference type="ARBA" id="ARBA00023069"/>
    </source>
</evidence>
<dbReference type="InterPro" id="IPR053879">
    <property type="entry name" value="HYDIN_VesB_CFA65-like_Ig"/>
</dbReference>
<dbReference type="EMBL" id="CAJNOV010010082">
    <property type="protein sequence ID" value="CAF1388968.1"/>
    <property type="molecule type" value="Genomic_DNA"/>
</dbReference>
<reference evidence="8" key="1">
    <citation type="submission" date="2021-02" db="EMBL/GenBank/DDBJ databases">
        <authorList>
            <person name="Nowell W R."/>
        </authorList>
    </citation>
    <scope>NUCLEOTIDE SEQUENCE</scope>
</reference>
<comment type="caution">
    <text evidence="8">The sequence shown here is derived from an EMBL/GenBank/DDBJ whole genome shotgun (WGS) entry which is preliminary data.</text>
</comment>
<evidence type="ECO:0000256" key="2">
    <source>
        <dbReference type="ARBA" id="ARBA00004496"/>
    </source>
</evidence>
<feature type="domain" description="Calponin-homology (CH)" evidence="7">
    <location>
        <begin position="1760"/>
        <end position="1883"/>
    </location>
</feature>
<dbReference type="Pfam" id="PF22544">
    <property type="entry name" value="HYDIN_VesB_CFA65-like_Ig"/>
    <property type="match status" value="1"/>
</dbReference>
<dbReference type="InterPro" id="IPR013783">
    <property type="entry name" value="Ig-like_fold"/>
</dbReference>
<name>A0A815KBP8_9BILA</name>
<dbReference type="PANTHER" id="PTHR45912:SF3">
    <property type="entry name" value="CILIA- AND FLAGELLA-ASSOCIATED PROTEIN 47"/>
    <property type="match status" value="1"/>
</dbReference>
<dbReference type="Pfam" id="PF26579">
    <property type="entry name" value="Ig_CFAP47"/>
    <property type="match status" value="1"/>
</dbReference>
<evidence type="ECO:0000256" key="5">
    <source>
        <dbReference type="ARBA" id="ARBA00023273"/>
    </source>
</evidence>
<proteinExistence type="predicted"/>
<dbReference type="GO" id="GO:0060271">
    <property type="term" value="P:cilium assembly"/>
    <property type="evidence" value="ECO:0007669"/>
    <property type="project" value="TreeGrafter"/>
</dbReference>
<evidence type="ECO:0000259" key="7">
    <source>
        <dbReference type="PROSITE" id="PS50021"/>
    </source>
</evidence>
<organism evidence="8 9">
    <name type="scientific">Rotaria magnacalcarata</name>
    <dbReference type="NCBI Taxonomy" id="392030"/>
    <lineage>
        <taxon>Eukaryota</taxon>
        <taxon>Metazoa</taxon>
        <taxon>Spiralia</taxon>
        <taxon>Gnathifera</taxon>
        <taxon>Rotifera</taxon>
        <taxon>Eurotatoria</taxon>
        <taxon>Bdelloidea</taxon>
        <taxon>Philodinida</taxon>
        <taxon>Philodinidae</taxon>
        <taxon>Rotaria</taxon>
    </lineage>
</organism>
<keyword evidence="5" id="KW-0966">Cell projection</keyword>
<gene>
    <name evidence="8" type="ORF">CJN711_LOCUS21347</name>
</gene>
<dbReference type="InterPro" id="IPR058952">
    <property type="entry name" value="Ig_CFAP47"/>
</dbReference>
<evidence type="ECO:0000256" key="6">
    <source>
        <dbReference type="SAM" id="MobiDB-lite"/>
    </source>
</evidence>
<dbReference type="SUPFAM" id="SSF47576">
    <property type="entry name" value="Calponin-homology domain, CH-domain"/>
    <property type="match status" value="1"/>
</dbReference>
<sequence>MRYKEHGIVIEPNEIQFSHVLQNNAYRQIIHVKNVGNKSKRIQIFRPAIKDFQLVVNNPDEPVPPGLEVTGVVEYIARSNQEQRDTIVVDIDGQEIQIPLLAFPARPEIFVDELVDFGVHVADNKTVYKKILVRNIGSTPAPYRIEYKGEHPIGITPLSAMVPPNSSIPVEVSLLTSSITDINDIATLDACHRTHTIKLIGKIMNRRLCLLHPKSDEELQKLNFGSCYYGCDLTALAILYNDSPESVAYSALIDDSKPSDSDKTGTSDVEYTLNPLNSIITVFPNQGILNPFEKRALFFRFSPRAYPPKQAFAATLDLPPKRDIAAFMYFELLGASPGLSNIEHSKTKLEIAVAGTALPVILSLEPQALQYPTTYIGQKEDKYIHIYNQSDHKSIDFRFPSIANFAIQPASGKLKPREKLQVLVTLIPHQIGNINKTLVCEVLGAVVNPNTPVYTQSKPIHQAQCLLTGYSSAITEIPIEKFNMGLKPMISNEVGANVITTHDSLKRFHPRAAVLNSANDTSHNTRASNSYFNNFKKHKVSFPNDRARSIAPFNRDDSFITPFTKEQRYNYVDPDYAYTDEERKQIEMHDNMYNQLFDEQRFQRSEVKRTKEHKKYDNDIDLGIKPANGLESPHITLADVEKNVNKAIIPSYPNWKYRLPTTSELAEQEQALLSKPIKEGLNSVPTTQKEKNDCAILLSPSQLFKIVVGPPELNFGEVCVNAPVTKFLSVLNNLDQFILVQIDVDSSALKMTSPLSQVIPGKSHVQFSVTFEPTEIGLYQRSLSYIINNFYRHYVKIIADVRVPTVQLSTEKLLIRSLPHLLAEDSFRKVVHLYNPLNAPAEFRWIPIVGPRGTAFSIRPATGIIEPYQTIDSEVVWYGSTQAPLENYFTLYIFSTNDSRKVAMNNNSLVPNSETALTLQCIAQVGKAKFKIPEKRVNFGLIPINMITKKSFTIVNEGTNHLFYQITDPNPCSGVIISPANGLVSAGSQTSITIEVTPIELIKFDIKFGLKVLGQREQEIRMTGDVVEPTLNIPETEFNFGGVPILMKAMQPFCIENKGTVKGIVEINLSKYPDFSIKTNPVIGNEQCCVKNGQVYSITVQPDETIEAELVLIPAEIAFYDFLLPIRTCPPLLNVEGLSQASKPESASHHHRELSASEQKALQPSHPPINRRIRATALSDCLQLSTKELHFQMYSTQYSAMKQGAYCDCKEIILINNSKKQIHWQLDLRDNVALDDDIFRVLHSSLVPFISPSTNIGPEGEIEPKQMFSFKINFAPKKPGIYKTRIPFYTNHNQETPYTYIELTGELIMPNLIFEPRRLILPPVPLDIDSIGTVRIRTKGFEKNTKLIILSHVKPIDVSYEFHASFREPAIINIDKQQDFLMKICFSSNHSYSEQIIVKIIDEERNCFEYEVYVTADNSIFTCYSFLWKSENDYQIVVQPGQIMKGSRIRSDESNSSGEPLLVQKRTVTSSNSRPNTSTSATFDQVDHTSDGTSTDENISAQNRNERSPTPYARIRSGSSNTFNHTTTFSQELNAVSIPYLDNDSKTFQWLVSTLERWYSNQGWPKGTHVAKVPQSFRNALFKRLFETVGTKQNAKEEQKTIYDMITHLSGHSLPGIPQNSVPPKKMDEATKQYLWQHRLLLLFLKTQGSCTAFIRPEYLLPFDLYNVYIQMRETALSATISNEQKDNEFAQEHTKPLHLSQEVFETVSKKTWVDVLMQTIKSLVLGRITPKSYEQLGIPDRNKLMPDINTDPTSSNIYGISERILLTWLNYCYSNYREQVWSDREQSSIPSGRWIVNFDIDLVDSIVLGTVLGAYCPFLIESHLQRMYVHPTTGEQYLQNALIIVSCLLQIGVEYDLQALDITRADPICMCLLVCYLYEHLPDYLSKGRIQFGGVLHEPSTSQVKITNPSTQTLVYSMNIVGRDADEFQLVKGTTLSIPAKTSLLVNIQSKNKRLRPTEAVLLLYGKRTSTYPGSAMVFYLQSSIQTITPKCIYSTKKTHRIEAPLYKITKSTIEITNPFDQHGMFQVAIVNSSESTQEMRNPLVALNDENKNDSVEELFQILKKNKKRSNQNNEADCFFIEHTSIELKAHETKNFDVQYIATTAKRREALLVFMNETIGEFLFLIEGVPKKPEAFPVSSDKAMKIDQKKIKAEKLRFKAVVGISNVFDIDIPVQNSQRQTALVAVRWQGMSERERQKQTLLGLTNQLPDSSKKPSHPYSRLPEFKVQSKGYKPSHPYSRLPEFKVQSSSTANNFIIPTSLSLPLEELLVKLPIRFQADKPGIYSTKVSLTCGDDIRDFDIEIHCITQTDSEKQTATLQMRTSVFTPVQQNIPIANSTEDDWNMTVIFSGNKSFSGPKTFRVEAKSVYQYPLTFHPQVEDDKFHAQMVISNADTGFTQAYNLRGKSDRGPPIGHLQLESKVGTTTTHSIDISNKKSKKTAYFVTCNLPFFQGPPYVCVPPKKSARYNFEICPPKRGTYKGVVVFQPGPWPIKDVDSDGDEIPPLEPEDPTDFKYSLWFTVEINVQPPDAQKTVDLSAPCLGTNSLIIPLRNPLDHPIRLDVDFQTLHDVFGNDSIEFEANGEGRYELIFKPKTIGNWNGGLVFYNDDIGEFWYELNLLSTNPQRVDLPSMSAPLGGTSTQEITIENPLDEQVTFQTVISNNNNFSINGDQDTVTVQPRSQAKINVIFNPSSIGNGNEQKQQSKISFLNDKLGTLKYAVKGVGTKPQKQQHPIILKSETGVSSTATIDFQNPSNHPIRCDLSLTSGFNTSFRILLDKTENVSIGAREKFNIPIAFCPETLSRQETQLRIIGRLPEGKTWSPDNADASELSWTYPLQGIGFNWIHQRGEDENQLKVIECVAGERIEQQLEFELNRQLFRFDSRTLNMKKSPTAIEDYTVMNEHMSNQEFIQNSVGIQLLKRDNDKTDIARFNIVYTPSKFITMDCVLVLTLATGGQLKYPLRFVKLEAPPDDDIVLEAVGLNKISTIGFRLYSPSDSPISFEAYFTSNSDRAFAVTPDSGELLPASLNGTLLKVSFCPTVYGRTSHGMLIINATDHQWKYTVRGVLPTYEPPKNRSSLPSVNSDELVNRRAAVKKRNFILENLQLHQTAISSPIKGASVLTKPNETTSV</sequence>
<evidence type="ECO:0000256" key="3">
    <source>
        <dbReference type="ARBA" id="ARBA00022490"/>
    </source>
</evidence>
<feature type="compositionally biased region" description="Polar residues" evidence="6">
    <location>
        <begin position="1491"/>
        <end position="1503"/>
    </location>
</feature>
<dbReference type="Gene3D" id="1.10.418.10">
    <property type="entry name" value="Calponin-like domain"/>
    <property type="match status" value="1"/>
</dbReference>
<dbReference type="Proteomes" id="UP000663855">
    <property type="component" value="Unassembled WGS sequence"/>
</dbReference>
<evidence type="ECO:0000313" key="9">
    <source>
        <dbReference type="Proteomes" id="UP000663855"/>
    </source>
</evidence>
<dbReference type="InterPro" id="IPR036872">
    <property type="entry name" value="CH_dom_sf"/>
</dbReference>
<dbReference type="PANTHER" id="PTHR45912">
    <property type="entry name" value="CILIA- AND FLAGELLA-ASSOCIATED PROTEIN 47"/>
    <property type="match status" value="1"/>
</dbReference>
<keyword evidence="3" id="KW-0963">Cytoplasm</keyword>